<dbReference type="InterPro" id="IPR038765">
    <property type="entry name" value="Papain-like_cys_pep_sf"/>
</dbReference>
<dbReference type="AlphaFoldDB" id="A0A5N5WPR2"/>
<organism evidence="7 8">
    <name type="scientific">Aspergillus leporis</name>
    <dbReference type="NCBI Taxonomy" id="41062"/>
    <lineage>
        <taxon>Eukaryota</taxon>
        <taxon>Fungi</taxon>
        <taxon>Dikarya</taxon>
        <taxon>Ascomycota</taxon>
        <taxon>Pezizomycotina</taxon>
        <taxon>Eurotiomycetes</taxon>
        <taxon>Eurotiomycetidae</taxon>
        <taxon>Eurotiales</taxon>
        <taxon>Aspergillaceae</taxon>
        <taxon>Aspergillus</taxon>
        <taxon>Aspergillus subgen. Circumdati</taxon>
    </lineage>
</organism>
<keyword evidence="5" id="KW-0732">Signal</keyword>
<keyword evidence="2" id="KW-0645">Protease</keyword>
<keyword evidence="3" id="KW-0378">Hydrolase</keyword>
<evidence type="ECO:0000256" key="4">
    <source>
        <dbReference type="ARBA" id="ARBA00022807"/>
    </source>
</evidence>
<reference evidence="7 8" key="1">
    <citation type="submission" date="2019-04" db="EMBL/GenBank/DDBJ databases">
        <title>Friends and foes A comparative genomics study of 23 Aspergillus species from section Flavi.</title>
        <authorList>
            <consortium name="DOE Joint Genome Institute"/>
            <person name="Kjaerbolling I."/>
            <person name="Vesth T."/>
            <person name="Frisvad J.C."/>
            <person name="Nybo J.L."/>
            <person name="Theobald S."/>
            <person name="Kildgaard S."/>
            <person name="Isbrandt T."/>
            <person name="Kuo A."/>
            <person name="Sato A."/>
            <person name="Lyhne E.K."/>
            <person name="Kogle M.E."/>
            <person name="Wiebenga A."/>
            <person name="Kun R.S."/>
            <person name="Lubbers R.J."/>
            <person name="Makela M.R."/>
            <person name="Barry K."/>
            <person name="Chovatia M."/>
            <person name="Clum A."/>
            <person name="Daum C."/>
            <person name="Haridas S."/>
            <person name="He G."/>
            <person name="LaButti K."/>
            <person name="Lipzen A."/>
            <person name="Mondo S."/>
            <person name="Riley R."/>
            <person name="Salamov A."/>
            <person name="Simmons B.A."/>
            <person name="Magnuson J.K."/>
            <person name="Henrissat B."/>
            <person name="Mortensen U.H."/>
            <person name="Larsen T.O."/>
            <person name="Devries R.P."/>
            <person name="Grigoriev I.V."/>
            <person name="Machida M."/>
            <person name="Baker S.E."/>
            <person name="Andersen M.R."/>
        </authorList>
    </citation>
    <scope>NUCLEOTIDE SEQUENCE [LARGE SCALE GENOMIC DNA]</scope>
    <source>
        <strain evidence="7 8">CBS 151.66</strain>
    </source>
</reference>
<dbReference type="PANTHER" id="PTHR47359:SF3">
    <property type="entry name" value="NLP_P60 DOMAIN-CONTAINING PROTEIN-RELATED"/>
    <property type="match status" value="1"/>
</dbReference>
<evidence type="ECO:0000259" key="6">
    <source>
        <dbReference type="PROSITE" id="PS51935"/>
    </source>
</evidence>
<evidence type="ECO:0000256" key="3">
    <source>
        <dbReference type="ARBA" id="ARBA00022801"/>
    </source>
</evidence>
<dbReference type="EMBL" id="ML732329">
    <property type="protein sequence ID" value="KAB8069727.1"/>
    <property type="molecule type" value="Genomic_DNA"/>
</dbReference>
<dbReference type="Gene3D" id="3.90.1720.10">
    <property type="entry name" value="endopeptidase domain like (from Nostoc punctiforme)"/>
    <property type="match status" value="1"/>
</dbReference>
<dbReference type="PANTHER" id="PTHR47359">
    <property type="entry name" value="PEPTIDOGLYCAN DL-ENDOPEPTIDASE CWLO"/>
    <property type="match status" value="1"/>
</dbReference>
<dbReference type="SUPFAM" id="SSF54001">
    <property type="entry name" value="Cysteine proteinases"/>
    <property type="match status" value="1"/>
</dbReference>
<keyword evidence="4" id="KW-0788">Thiol protease</keyword>
<dbReference type="Pfam" id="PF00877">
    <property type="entry name" value="NLPC_P60"/>
    <property type="match status" value="1"/>
</dbReference>
<gene>
    <name evidence="7" type="ORF">BDV29DRAFT_161161</name>
</gene>
<dbReference type="PROSITE" id="PS51935">
    <property type="entry name" value="NLPC_P60"/>
    <property type="match status" value="1"/>
</dbReference>
<protein>
    <recommendedName>
        <fullName evidence="6">NlpC/P60 domain-containing protein</fullName>
    </recommendedName>
</protein>
<comment type="similarity">
    <text evidence="1">Belongs to the peptidase C40 family.</text>
</comment>
<dbReference type="InterPro" id="IPR051794">
    <property type="entry name" value="PG_Endopeptidase_C40"/>
</dbReference>
<dbReference type="GO" id="GO:0008234">
    <property type="term" value="F:cysteine-type peptidase activity"/>
    <property type="evidence" value="ECO:0007669"/>
    <property type="project" value="UniProtKB-KW"/>
</dbReference>
<feature type="signal peptide" evidence="5">
    <location>
        <begin position="1"/>
        <end position="18"/>
    </location>
</feature>
<evidence type="ECO:0000313" key="8">
    <source>
        <dbReference type="Proteomes" id="UP000326565"/>
    </source>
</evidence>
<dbReference type="OrthoDB" id="2251794at2759"/>
<evidence type="ECO:0000313" key="7">
    <source>
        <dbReference type="EMBL" id="KAB8069727.1"/>
    </source>
</evidence>
<feature type="chain" id="PRO_5025056947" description="NlpC/P60 domain-containing protein" evidence="5">
    <location>
        <begin position="19"/>
        <end position="162"/>
    </location>
</feature>
<keyword evidence="8" id="KW-1185">Reference proteome</keyword>
<proteinExistence type="inferred from homology"/>
<evidence type="ECO:0000256" key="5">
    <source>
        <dbReference type="SAM" id="SignalP"/>
    </source>
</evidence>
<evidence type="ECO:0000256" key="1">
    <source>
        <dbReference type="ARBA" id="ARBA00007074"/>
    </source>
</evidence>
<accession>A0A5N5WPR2</accession>
<evidence type="ECO:0000256" key="2">
    <source>
        <dbReference type="ARBA" id="ARBA00022670"/>
    </source>
</evidence>
<dbReference type="GO" id="GO:0006508">
    <property type="term" value="P:proteolysis"/>
    <property type="evidence" value="ECO:0007669"/>
    <property type="project" value="UniProtKB-KW"/>
</dbReference>
<feature type="domain" description="NlpC/P60" evidence="6">
    <location>
        <begin position="28"/>
        <end position="162"/>
    </location>
</feature>
<sequence length="162" mass="17576">MNLTHLLTLLTTATLALSTPLPSSDSNSTTGTAIIKAAQKEKGLPYVWGGGNCSGPTKGGFDCSGLTQYAICQALDKTIPRTAQTQYDSKLGKRYPRSEAEPGDLLFWAQGGDCENDVVHVGIYMREGWMVNAAKTGTPVREQAIWTEYGGEKICPEVVRFW</sequence>
<name>A0A5N5WPR2_9EURO</name>
<dbReference type="Proteomes" id="UP000326565">
    <property type="component" value="Unassembled WGS sequence"/>
</dbReference>
<dbReference type="InterPro" id="IPR000064">
    <property type="entry name" value="NLP_P60_dom"/>
</dbReference>